<evidence type="ECO:0000256" key="8">
    <source>
        <dbReference type="SAM" id="Coils"/>
    </source>
</evidence>
<comment type="subunit">
    <text evidence="7">Component of the Mediator complex.</text>
</comment>
<accession>A0ABR1YY97</accession>
<keyword evidence="5 7" id="KW-0804">Transcription</keyword>
<comment type="similarity">
    <text evidence="2 7">Belongs to the Mediator complex subunit 9 family.</text>
</comment>
<evidence type="ECO:0000256" key="2">
    <source>
        <dbReference type="ARBA" id="ARBA00008089"/>
    </source>
</evidence>
<feature type="region of interest" description="Disordered" evidence="9">
    <location>
        <begin position="1"/>
        <end position="50"/>
    </location>
</feature>
<keyword evidence="11" id="KW-1185">Reference proteome</keyword>
<proteinExistence type="inferred from homology"/>
<comment type="caution">
    <text evidence="10">The sequence shown here is derived from an EMBL/GenBank/DDBJ whole genome shotgun (WGS) entry which is preliminary data.</text>
</comment>
<comment type="function">
    <text evidence="7">Component of the Mediator complex, a coactivator involved in the regulated transcription of nearly all RNA polymerase II-dependent genes. Mediator functions as a bridge to convey information from gene-specific regulatory proteins to the basal RNA polymerase II transcription machinery. Mediator is recruited to promoters by direct interactions with regulatory proteins and serves as a scaffold for the assembly of a functional preinitiation complex with RNA polymerase II and the general transcription factors.</text>
</comment>
<keyword evidence="8" id="KW-0175">Coiled coil</keyword>
<feature type="region of interest" description="Disordered" evidence="9">
    <location>
        <begin position="95"/>
        <end position="118"/>
    </location>
</feature>
<keyword evidence="3 7" id="KW-0805">Transcription regulation</keyword>
<feature type="coiled-coil region" evidence="8">
    <location>
        <begin position="148"/>
        <end position="199"/>
    </location>
</feature>
<feature type="compositionally biased region" description="Low complexity" evidence="9">
    <location>
        <begin position="1"/>
        <end position="13"/>
    </location>
</feature>
<dbReference type="EMBL" id="JBBWRZ010000002">
    <property type="protein sequence ID" value="KAK8243681.1"/>
    <property type="molecule type" value="Genomic_DNA"/>
</dbReference>
<evidence type="ECO:0000256" key="9">
    <source>
        <dbReference type="SAM" id="MobiDB-lite"/>
    </source>
</evidence>
<dbReference type="Pfam" id="PF07544">
    <property type="entry name" value="Med9"/>
    <property type="match status" value="1"/>
</dbReference>
<feature type="compositionally biased region" description="Polar residues" evidence="9">
    <location>
        <begin position="14"/>
        <end position="29"/>
    </location>
</feature>
<keyword evidence="4 7" id="KW-0010">Activator</keyword>
<evidence type="ECO:0000313" key="10">
    <source>
        <dbReference type="EMBL" id="KAK8243681.1"/>
    </source>
</evidence>
<evidence type="ECO:0000256" key="1">
    <source>
        <dbReference type="ARBA" id="ARBA00004123"/>
    </source>
</evidence>
<gene>
    <name evidence="7" type="primary">MED9</name>
    <name evidence="10" type="ORF">HDK90DRAFT_507480</name>
</gene>
<protein>
    <recommendedName>
        <fullName evidence="7">Mediator of RNA polymerase II transcription subunit 9</fullName>
    </recommendedName>
    <alternativeName>
        <fullName evidence="7">Mediator complex subunit 9</fullName>
    </alternativeName>
</protein>
<dbReference type="Proteomes" id="UP001492380">
    <property type="component" value="Unassembled WGS sequence"/>
</dbReference>
<keyword evidence="6 7" id="KW-0539">Nucleus</keyword>
<name>A0ABR1YY97_9PEZI</name>
<sequence length="218" mass="21578">MSTVPAAAAAALANSSHTPRPSISRSAFSTPAPGTPSGAASRSFSRAPDAAAAANANAATAIPPLPSPATFDLLPQLHILLGRLLIPKPGGVGGQNNTAGGAGQSAQGGTSAGTTTAAAAAASAGGNVQGQPTTAAEAKDPETQPLEIHQLAAAASALKVRLQRARQACARLGDVDRTVEEQEEEMAELETRVAKLRAVLEELGVGRSETGEGAVAPV</sequence>
<feature type="compositionally biased region" description="Low complexity" evidence="9">
    <location>
        <begin position="39"/>
        <end position="50"/>
    </location>
</feature>
<reference evidence="10 11" key="1">
    <citation type="submission" date="2024-04" db="EMBL/GenBank/DDBJ databases">
        <title>Phyllosticta paracitricarpa is synonymous to the EU quarantine fungus P. citricarpa based on phylogenomic analyses.</title>
        <authorList>
            <consortium name="Lawrence Berkeley National Laboratory"/>
            <person name="Van Ingen-Buijs V.A."/>
            <person name="Van Westerhoven A.C."/>
            <person name="Haridas S."/>
            <person name="Skiadas P."/>
            <person name="Martin F."/>
            <person name="Groenewald J.Z."/>
            <person name="Crous P.W."/>
            <person name="Seidl M.F."/>
        </authorList>
    </citation>
    <scope>NUCLEOTIDE SEQUENCE [LARGE SCALE GENOMIC DNA]</scope>
    <source>
        <strain evidence="10 11">CBS 123374</strain>
    </source>
</reference>
<evidence type="ECO:0000256" key="7">
    <source>
        <dbReference type="RuleBase" id="RU364145"/>
    </source>
</evidence>
<organism evidence="10 11">
    <name type="scientific">Phyllosticta capitalensis</name>
    <dbReference type="NCBI Taxonomy" id="121624"/>
    <lineage>
        <taxon>Eukaryota</taxon>
        <taxon>Fungi</taxon>
        <taxon>Dikarya</taxon>
        <taxon>Ascomycota</taxon>
        <taxon>Pezizomycotina</taxon>
        <taxon>Dothideomycetes</taxon>
        <taxon>Dothideomycetes incertae sedis</taxon>
        <taxon>Botryosphaeriales</taxon>
        <taxon>Phyllostictaceae</taxon>
        <taxon>Phyllosticta</taxon>
    </lineage>
</organism>
<evidence type="ECO:0000256" key="4">
    <source>
        <dbReference type="ARBA" id="ARBA00023159"/>
    </source>
</evidence>
<dbReference type="InterPro" id="IPR011425">
    <property type="entry name" value="Med9"/>
</dbReference>
<evidence type="ECO:0000256" key="5">
    <source>
        <dbReference type="ARBA" id="ARBA00023163"/>
    </source>
</evidence>
<comment type="subcellular location">
    <subcellularLocation>
        <location evidence="1 7">Nucleus</location>
    </subcellularLocation>
</comment>
<evidence type="ECO:0000313" key="11">
    <source>
        <dbReference type="Proteomes" id="UP001492380"/>
    </source>
</evidence>
<evidence type="ECO:0000256" key="3">
    <source>
        <dbReference type="ARBA" id="ARBA00023015"/>
    </source>
</evidence>
<evidence type="ECO:0000256" key="6">
    <source>
        <dbReference type="ARBA" id="ARBA00023242"/>
    </source>
</evidence>